<sequence length="562" mass="63243">MARRSPPLVSQKCETGCTWRMFGIFNFHEAPSDRRLVSNGSHLNKHTTAAGNGKSRINSDVLSTVDEKYPHAADVSSKRKRGLSCKNICVEEDQIADLENEVTKMIVNQRFFDRNSRGKDGAADCQPNQFLDAVQILYSNKELFVKLLQDPNSLLVKQIHDLQKSQVKAEQNGMTRSNKAQSSGGFDRSKSSSNCEARTSKRIVVLKPNTDNVTKSSDNSDAQSNKPSHFPFGDMKRKLRHVMRVRRKEKQWSANDSAASKSLCGLRDLEDGKNVKELDISVRNPPNKICASIGDNLIMKDQGAKVTSHNKHQMVLRALHRDEENCSYRNSSAQKIKDPPVATFCDELQVCSAADISVNKRLHDDNFHEHYDIPTDGSLVQAIHDKFEENNHLADLVTFSLNPMNKSNDIISEVLQAFSLKCDEPIKSHLSNLLADSSTFDELNGLTDHLSSSKILHDCIIQCFMDLHQNSGFLSQFSSRNPNFLQACVVKKILVREINEVVNLHFVPHSSPITLQQVVEKDLTRRGSWMNIHVDAEDIAIEVENDVLEKLVLEIVSDMDIR</sequence>
<gene>
    <name evidence="4" type="ORF">KIW84_070876</name>
</gene>
<feature type="domain" description="DUF3741" evidence="2">
    <location>
        <begin position="117"/>
        <end position="153"/>
    </location>
</feature>
<dbReference type="PANTHER" id="PTHR47212">
    <property type="entry name" value="ADHESIN-LIKE PROTEIN, PUTATIVE (DUF3741)-RELATED"/>
    <property type="match status" value="1"/>
</dbReference>
<evidence type="ECO:0000259" key="2">
    <source>
        <dbReference type="Pfam" id="PF12552"/>
    </source>
</evidence>
<dbReference type="Gramene" id="Psat07G0087600-T1">
    <property type="protein sequence ID" value="KAI5383662.1"/>
    <property type="gene ID" value="KIW84_070876"/>
</dbReference>
<dbReference type="Pfam" id="PF14309">
    <property type="entry name" value="DUF4378"/>
    <property type="match status" value="1"/>
</dbReference>
<evidence type="ECO:0000313" key="4">
    <source>
        <dbReference type="EMBL" id="KAI5383662.1"/>
    </source>
</evidence>
<feature type="compositionally biased region" description="Polar residues" evidence="1">
    <location>
        <begin position="209"/>
        <end position="227"/>
    </location>
</feature>
<evidence type="ECO:0008006" key="6">
    <source>
        <dbReference type="Google" id="ProtNLM"/>
    </source>
</evidence>
<feature type="compositionally biased region" description="Polar residues" evidence="1">
    <location>
        <begin position="167"/>
        <end position="181"/>
    </location>
</feature>
<feature type="domain" description="DUF4378" evidence="3">
    <location>
        <begin position="411"/>
        <end position="554"/>
    </location>
</feature>
<protein>
    <recommendedName>
        <fullName evidence="6">DUF4378 domain-containing protein</fullName>
    </recommendedName>
</protein>
<dbReference type="InterPro" id="IPR025486">
    <property type="entry name" value="DUF4378"/>
</dbReference>
<accession>A0A9D4ZSG5</accession>
<dbReference type="AlphaFoldDB" id="A0A9D4ZSG5"/>
<dbReference type="InterPro" id="IPR022212">
    <property type="entry name" value="DUF3741"/>
</dbReference>
<dbReference type="Pfam" id="PF12552">
    <property type="entry name" value="DUF3741"/>
    <property type="match status" value="1"/>
</dbReference>
<reference evidence="4 5" key="1">
    <citation type="journal article" date="2022" name="Nat. Genet.">
        <title>Improved pea reference genome and pan-genome highlight genomic features and evolutionary characteristics.</title>
        <authorList>
            <person name="Yang T."/>
            <person name="Liu R."/>
            <person name="Luo Y."/>
            <person name="Hu S."/>
            <person name="Wang D."/>
            <person name="Wang C."/>
            <person name="Pandey M.K."/>
            <person name="Ge S."/>
            <person name="Xu Q."/>
            <person name="Li N."/>
            <person name="Li G."/>
            <person name="Huang Y."/>
            <person name="Saxena R.K."/>
            <person name="Ji Y."/>
            <person name="Li M."/>
            <person name="Yan X."/>
            <person name="He Y."/>
            <person name="Liu Y."/>
            <person name="Wang X."/>
            <person name="Xiang C."/>
            <person name="Varshney R.K."/>
            <person name="Ding H."/>
            <person name="Gao S."/>
            <person name="Zong X."/>
        </authorList>
    </citation>
    <scope>NUCLEOTIDE SEQUENCE [LARGE SCALE GENOMIC DNA]</scope>
    <source>
        <strain evidence="4 5">cv. Zhongwan 6</strain>
    </source>
</reference>
<comment type="caution">
    <text evidence="4">The sequence shown here is derived from an EMBL/GenBank/DDBJ whole genome shotgun (WGS) entry which is preliminary data.</text>
</comment>
<evidence type="ECO:0000259" key="3">
    <source>
        <dbReference type="Pfam" id="PF14309"/>
    </source>
</evidence>
<dbReference type="PANTHER" id="PTHR47212:SF2">
    <property type="entry name" value="DUF3741 DOMAIN-CONTAINING PROTEIN"/>
    <property type="match status" value="1"/>
</dbReference>
<keyword evidence="5" id="KW-1185">Reference proteome</keyword>
<evidence type="ECO:0000256" key="1">
    <source>
        <dbReference type="SAM" id="MobiDB-lite"/>
    </source>
</evidence>
<dbReference type="Proteomes" id="UP001058974">
    <property type="component" value="Chromosome 7"/>
</dbReference>
<organism evidence="4 5">
    <name type="scientific">Pisum sativum</name>
    <name type="common">Garden pea</name>
    <name type="synonym">Lathyrus oleraceus</name>
    <dbReference type="NCBI Taxonomy" id="3888"/>
    <lineage>
        <taxon>Eukaryota</taxon>
        <taxon>Viridiplantae</taxon>
        <taxon>Streptophyta</taxon>
        <taxon>Embryophyta</taxon>
        <taxon>Tracheophyta</taxon>
        <taxon>Spermatophyta</taxon>
        <taxon>Magnoliopsida</taxon>
        <taxon>eudicotyledons</taxon>
        <taxon>Gunneridae</taxon>
        <taxon>Pentapetalae</taxon>
        <taxon>rosids</taxon>
        <taxon>fabids</taxon>
        <taxon>Fabales</taxon>
        <taxon>Fabaceae</taxon>
        <taxon>Papilionoideae</taxon>
        <taxon>50 kb inversion clade</taxon>
        <taxon>NPAAA clade</taxon>
        <taxon>Hologalegina</taxon>
        <taxon>IRL clade</taxon>
        <taxon>Fabeae</taxon>
        <taxon>Lathyrus</taxon>
    </lineage>
</organism>
<dbReference type="EMBL" id="JAMSHJ010000007">
    <property type="protein sequence ID" value="KAI5383662.1"/>
    <property type="molecule type" value="Genomic_DNA"/>
</dbReference>
<proteinExistence type="predicted"/>
<name>A0A9D4ZSG5_PEA</name>
<evidence type="ECO:0000313" key="5">
    <source>
        <dbReference type="Proteomes" id="UP001058974"/>
    </source>
</evidence>
<feature type="region of interest" description="Disordered" evidence="1">
    <location>
        <begin position="167"/>
        <end position="233"/>
    </location>
</feature>